<dbReference type="AlphaFoldDB" id="A0A843Z3P9"/>
<protein>
    <submittedName>
        <fullName evidence="2">ATPase</fullName>
    </submittedName>
</protein>
<dbReference type="PANTHER" id="PTHR22674:SF6">
    <property type="entry name" value="NTPASE KAP FAMILY P-LOOP DOMAIN-CONTAINING PROTEIN 1"/>
    <property type="match status" value="1"/>
</dbReference>
<dbReference type="InterPro" id="IPR052754">
    <property type="entry name" value="NTPase_KAP_P-loop"/>
</dbReference>
<proteinExistence type="predicted"/>
<gene>
    <name evidence="2" type="ORF">GFV13_09015</name>
</gene>
<evidence type="ECO:0000313" key="2">
    <source>
        <dbReference type="EMBL" id="MQR27398.1"/>
    </source>
</evidence>
<dbReference type="SUPFAM" id="SSF52540">
    <property type="entry name" value="P-loop containing nucleoside triphosphate hydrolases"/>
    <property type="match status" value="1"/>
</dbReference>
<evidence type="ECO:0000259" key="1">
    <source>
        <dbReference type="Pfam" id="PF07693"/>
    </source>
</evidence>
<dbReference type="Gene3D" id="3.40.50.300">
    <property type="entry name" value="P-loop containing nucleotide triphosphate hydrolases"/>
    <property type="match status" value="1"/>
</dbReference>
<dbReference type="InterPro" id="IPR011646">
    <property type="entry name" value="KAP_P-loop"/>
</dbReference>
<dbReference type="InterPro" id="IPR027417">
    <property type="entry name" value="P-loop_NTPase"/>
</dbReference>
<organism evidence="2 3">
    <name type="scientific">Leuconostoc mesenteroides</name>
    <dbReference type="NCBI Taxonomy" id="1245"/>
    <lineage>
        <taxon>Bacteria</taxon>
        <taxon>Bacillati</taxon>
        <taxon>Bacillota</taxon>
        <taxon>Bacilli</taxon>
        <taxon>Lactobacillales</taxon>
        <taxon>Lactobacillaceae</taxon>
        <taxon>Leuconostoc</taxon>
    </lineage>
</organism>
<reference evidence="2 3" key="1">
    <citation type="submission" date="2019-10" db="EMBL/GenBank/DDBJ databases">
        <title>WGS of Leuconostoc mesenteroides.</title>
        <authorList>
            <person name="Melo Bolivar J."/>
            <person name="Marino-Ramirez L."/>
            <person name="Villamil Diaz L.M."/>
        </authorList>
    </citation>
    <scope>NUCLEOTIDE SEQUENCE [LARGE SCALE GENOMIC DNA]</scope>
    <source>
        <strain evidence="2 3">M11</strain>
    </source>
</reference>
<dbReference type="RefSeq" id="WP_114666291.1">
    <property type="nucleotide sequence ID" value="NZ_BCMO01000039.1"/>
</dbReference>
<dbReference type="EMBL" id="WIPA01000016">
    <property type="protein sequence ID" value="MQR27398.1"/>
    <property type="molecule type" value="Genomic_DNA"/>
</dbReference>
<accession>A0A843Z3P9</accession>
<dbReference type="Pfam" id="PF07693">
    <property type="entry name" value="KAP_NTPase"/>
    <property type="match status" value="1"/>
</dbReference>
<dbReference type="PANTHER" id="PTHR22674">
    <property type="entry name" value="NTPASE, KAP FAMILY P-LOOP DOMAIN-CONTAINING 1"/>
    <property type="match status" value="1"/>
</dbReference>
<dbReference type="Proteomes" id="UP000469952">
    <property type="component" value="Unassembled WGS sequence"/>
</dbReference>
<comment type="caution">
    <text evidence="2">The sequence shown here is derived from an EMBL/GenBank/DDBJ whole genome shotgun (WGS) entry which is preliminary data.</text>
</comment>
<feature type="domain" description="KAP NTPase" evidence="1">
    <location>
        <begin position="24"/>
        <end position="307"/>
    </location>
</feature>
<name>A0A843Z3P9_LEUME</name>
<sequence length="321" mass="36421">MLDEEKMFNPDVPIKSSNDDLLDRKQFAKQLARSILDYKQSDSFNIGLYGKWGSGKTSVLNMTVEYLLDLSKNDVNKPEIIRFNPWMFTDESQLINQFFKQLSSNFIGKKDKKKLGDQLQILGDVLGLTTFVPGVGILGTAASKLLNIFGKTLSNSALNKNIQKIKDDLVSEIKKNNIKFIILIDDIDRLSTIDIQSVFKLVQSIADFPNTIYLLAFDYDIVTRALEEVQKDNGESYLEKIIQTPFNLPVISEVKITQIFISELNKIFKNIPEDKFDTNAWAELLHGSISYYLQSLRDLARLNNTIGSGANSVRDDHLTSY</sequence>
<evidence type="ECO:0000313" key="3">
    <source>
        <dbReference type="Proteomes" id="UP000469952"/>
    </source>
</evidence>